<evidence type="ECO:0000313" key="2">
    <source>
        <dbReference type="EMBL" id="GHE39500.1"/>
    </source>
</evidence>
<protein>
    <submittedName>
        <fullName evidence="2">Uncharacterized protein</fullName>
    </submittedName>
</protein>
<keyword evidence="1" id="KW-1133">Transmembrane helix</keyword>
<dbReference type="AlphaFoldDB" id="A0A918Z701"/>
<name>A0A918Z701_9ACTN</name>
<keyword evidence="1" id="KW-0472">Membrane</keyword>
<dbReference type="RefSeq" id="WP_190134248.1">
    <property type="nucleotide sequence ID" value="NZ_BNBT01000005.1"/>
</dbReference>
<comment type="caution">
    <text evidence="2">The sequence shown here is derived from an EMBL/GenBank/DDBJ whole genome shotgun (WGS) entry which is preliminary data.</text>
</comment>
<keyword evidence="3" id="KW-1185">Reference proteome</keyword>
<gene>
    <name evidence="2" type="ORF">GCM10018785_06400</name>
</gene>
<dbReference type="EMBL" id="BNBT01000005">
    <property type="protein sequence ID" value="GHE39500.1"/>
    <property type="molecule type" value="Genomic_DNA"/>
</dbReference>
<organism evidence="2 3">
    <name type="scientific">Streptomyces longispororuber</name>
    <dbReference type="NCBI Taxonomy" id="68230"/>
    <lineage>
        <taxon>Bacteria</taxon>
        <taxon>Bacillati</taxon>
        <taxon>Actinomycetota</taxon>
        <taxon>Actinomycetes</taxon>
        <taxon>Kitasatosporales</taxon>
        <taxon>Streptomycetaceae</taxon>
        <taxon>Streptomyces</taxon>
    </lineage>
</organism>
<dbReference type="Proteomes" id="UP000608024">
    <property type="component" value="Unassembled WGS sequence"/>
</dbReference>
<accession>A0A918Z701</accession>
<proteinExistence type="predicted"/>
<evidence type="ECO:0000313" key="3">
    <source>
        <dbReference type="Proteomes" id="UP000608024"/>
    </source>
</evidence>
<evidence type="ECO:0000256" key="1">
    <source>
        <dbReference type="SAM" id="Phobius"/>
    </source>
</evidence>
<keyword evidence="1" id="KW-0812">Transmembrane</keyword>
<sequence>MDTRTTPPAPPVFELRVGGLRLTIQRVPYRLLTLAAAVGGPLAGATWFAR</sequence>
<reference evidence="2" key="2">
    <citation type="submission" date="2020-09" db="EMBL/GenBank/DDBJ databases">
        <authorList>
            <person name="Sun Q."/>
            <person name="Ohkuma M."/>
        </authorList>
    </citation>
    <scope>NUCLEOTIDE SEQUENCE</scope>
    <source>
        <strain evidence="2">JCM 4784</strain>
    </source>
</reference>
<feature type="transmembrane region" description="Helical" evidence="1">
    <location>
        <begin position="31"/>
        <end position="49"/>
    </location>
</feature>
<reference evidence="2" key="1">
    <citation type="journal article" date="2014" name="Int. J. Syst. Evol. Microbiol.">
        <title>Complete genome sequence of Corynebacterium casei LMG S-19264T (=DSM 44701T), isolated from a smear-ripened cheese.</title>
        <authorList>
            <consortium name="US DOE Joint Genome Institute (JGI-PGF)"/>
            <person name="Walter F."/>
            <person name="Albersmeier A."/>
            <person name="Kalinowski J."/>
            <person name="Ruckert C."/>
        </authorList>
    </citation>
    <scope>NUCLEOTIDE SEQUENCE</scope>
    <source>
        <strain evidence="2">JCM 4784</strain>
    </source>
</reference>